<protein>
    <recommendedName>
        <fullName evidence="14">ADP-ribosylation factor 1-like 2</fullName>
        <ecNumber evidence="3">3.6.5.2</ecNumber>
    </recommendedName>
</protein>
<keyword evidence="9" id="KW-0333">Golgi apparatus</keyword>
<dbReference type="PANTHER" id="PTHR11711">
    <property type="entry name" value="ADP RIBOSYLATION FACTOR-RELATED"/>
    <property type="match status" value="1"/>
</dbReference>
<keyword evidence="17" id="KW-1185">Reference proteome</keyword>
<feature type="binding site" evidence="16">
    <location>
        <position position="60"/>
    </location>
    <ligand>
        <name>Mg(2+)</name>
        <dbReference type="ChEBI" id="CHEBI:18420"/>
    </ligand>
</feature>
<evidence type="ECO:0000256" key="4">
    <source>
        <dbReference type="ARBA" id="ARBA00022448"/>
    </source>
</evidence>
<dbReference type="AlphaFoldDB" id="A0A914SEW0"/>
<reference evidence="18" key="1">
    <citation type="submission" date="2022-11" db="UniProtKB">
        <authorList>
            <consortium name="WormBaseParasite"/>
        </authorList>
    </citation>
    <scope>IDENTIFICATION</scope>
</reference>
<accession>A0A914SEW0</accession>
<dbReference type="InterPro" id="IPR027417">
    <property type="entry name" value="P-loop_NTPase"/>
</dbReference>
<comment type="function">
    <text evidence="13">Small GTPase involved in protein trafficking between different compartments. Modulates vesicle budding and uncoating within the Golgi complex. In its GTP-bound form, triggers the recruitment of coatomer proteins to the Golgi membrane. The hydrolysis of ARF1-bound GTP, which is mediated by ARFGAPs proteins, is required for dissociation of coat proteins from Golgi membranes and vesicles. Involved in endoplasmic reticulum dynamics during embryogenesis. Also required for adult germline function. Plays a role in cell shedding during embryogenesis probably by promoting the endocytosis of cell adhesion molecules. During neurogenesis, involved in cell autonomous Q.p neuroblast asymmetric divisions that generate one precursor cell and one apoptotic cell, probably by controlling endocytosis. Plays a role in maintaining mitochondrial morphology.</text>
</comment>
<dbReference type="GO" id="GO:0000139">
    <property type="term" value="C:Golgi membrane"/>
    <property type="evidence" value="ECO:0007669"/>
    <property type="project" value="UniProtKB-SubCell"/>
</dbReference>
<proteinExistence type="inferred from homology"/>
<feature type="binding site" evidence="15">
    <location>
        <begin position="116"/>
        <end position="119"/>
    </location>
    <ligand>
        <name>GTP</name>
        <dbReference type="ChEBI" id="CHEBI:37565"/>
    </ligand>
</feature>
<keyword evidence="4" id="KW-0813">Transport</keyword>
<evidence type="ECO:0000256" key="8">
    <source>
        <dbReference type="ARBA" id="ARBA00022927"/>
    </source>
</evidence>
<evidence type="ECO:0000256" key="10">
    <source>
        <dbReference type="ARBA" id="ARBA00023134"/>
    </source>
</evidence>
<evidence type="ECO:0000313" key="17">
    <source>
        <dbReference type="Proteomes" id="UP000887564"/>
    </source>
</evidence>
<keyword evidence="16" id="KW-0479">Metal-binding</keyword>
<dbReference type="Proteomes" id="UP000887564">
    <property type="component" value="Unplaced"/>
</dbReference>
<evidence type="ECO:0000256" key="3">
    <source>
        <dbReference type="ARBA" id="ARBA00011984"/>
    </source>
</evidence>
<dbReference type="EC" id="3.6.5.2" evidence="3"/>
<keyword evidence="8" id="KW-0653">Protein transport</keyword>
<evidence type="ECO:0000256" key="11">
    <source>
        <dbReference type="ARBA" id="ARBA00023288"/>
    </source>
</evidence>
<evidence type="ECO:0000256" key="9">
    <source>
        <dbReference type="ARBA" id="ARBA00023034"/>
    </source>
</evidence>
<organism evidence="17 18">
    <name type="scientific">Parascaris equorum</name>
    <name type="common">Equine roundworm</name>
    <dbReference type="NCBI Taxonomy" id="6256"/>
    <lineage>
        <taxon>Eukaryota</taxon>
        <taxon>Metazoa</taxon>
        <taxon>Ecdysozoa</taxon>
        <taxon>Nematoda</taxon>
        <taxon>Chromadorea</taxon>
        <taxon>Rhabditida</taxon>
        <taxon>Spirurina</taxon>
        <taxon>Ascaridomorpha</taxon>
        <taxon>Ascaridoidea</taxon>
        <taxon>Ascarididae</taxon>
        <taxon>Parascaris</taxon>
    </lineage>
</organism>
<dbReference type="SUPFAM" id="SSF52540">
    <property type="entry name" value="P-loop containing nucleoside triphosphate hydrolases"/>
    <property type="match status" value="1"/>
</dbReference>
<comment type="similarity">
    <text evidence="2">Belongs to the small GTPase superfamily. Arf family.</text>
</comment>
<evidence type="ECO:0000256" key="16">
    <source>
        <dbReference type="PIRSR" id="PIRSR606689-2"/>
    </source>
</evidence>
<evidence type="ECO:0000256" key="6">
    <source>
        <dbReference type="ARBA" id="ARBA00022741"/>
    </source>
</evidence>
<keyword evidence="6 15" id="KW-0547">Nucleotide-binding</keyword>
<keyword evidence="10 15" id="KW-0342">GTP-binding</keyword>
<comment type="subcellular location">
    <subcellularLocation>
        <location evidence="1">Golgi apparatus membrane</location>
        <topology evidence="1">Lipid-anchor</topology>
        <orientation evidence="1">Cytoplasmic side</orientation>
    </subcellularLocation>
</comment>
<evidence type="ECO:0000256" key="7">
    <source>
        <dbReference type="ARBA" id="ARBA00022892"/>
    </source>
</evidence>
<evidence type="ECO:0000256" key="12">
    <source>
        <dbReference type="ARBA" id="ARBA00048098"/>
    </source>
</evidence>
<keyword evidence="5" id="KW-0519">Myristate</keyword>
<feature type="binding site" evidence="15">
    <location>
        <begin position="36"/>
        <end position="43"/>
    </location>
    <ligand>
        <name>GTP</name>
        <dbReference type="ChEBI" id="CHEBI:37565"/>
    </ligand>
</feature>
<keyword evidence="11" id="KW-0449">Lipoprotein</keyword>
<dbReference type="FunFam" id="3.40.50.300:FF:003500">
    <property type="entry name" value="ADP-ribosylation factor 1"/>
    <property type="match status" value="1"/>
</dbReference>
<evidence type="ECO:0000256" key="1">
    <source>
        <dbReference type="ARBA" id="ARBA00004444"/>
    </source>
</evidence>
<dbReference type="Gene3D" id="3.40.50.300">
    <property type="entry name" value="P-loop containing nucleotide triphosphate hydrolases"/>
    <property type="match status" value="2"/>
</dbReference>
<name>A0A914SEW0_PAREQ</name>
<sequence>MDDILERQLFSEMGSLFSTLFNRLMYKKNCRILMIGLDNAGKTTILYKLKLGEIVTTIPTIGFNVESIVYKNITLTAVIFVVDSRDKERIDECREQLHYTMQQDELRNAIVLIFANKQDLPHAMSAAEVADALHLSSLKTQEVWHIQSTCAIQGIGLYEGLDWLCEHLK</sequence>
<dbReference type="GO" id="GO:0005525">
    <property type="term" value="F:GTP binding"/>
    <property type="evidence" value="ECO:0007669"/>
    <property type="project" value="UniProtKB-KW"/>
</dbReference>
<evidence type="ECO:0000256" key="5">
    <source>
        <dbReference type="ARBA" id="ARBA00022707"/>
    </source>
</evidence>
<dbReference type="Pfam" id="PF00025">
    <property type="entry name" value="Arf"/>
    <property type="match status" value="1"/>
</dbReference>
<dbReference type="GO" id="GO:0046872">
    <property type="term" value="F:metal ion binding"/>
    <property type="evidence" value="ECO:0007669"/>
    <property type="project" value="UniProtKB-KW"/>
</dbReference>
<dbReference type="InterPro" id="IPR006689">
    <property type="entry name" value="Small_GTPase_ARF/SAR"/>
</dbReference>
<dbReference type="InterPro" id="IPR024156">
    <property type="entry name" value="Small_GTPase_ARF"/>
</dbReference>
<evidence type="ECO:0000256" key="13">
    <source>
        <dbReference type="ARBA" id="ARBA00054500"/>
    </source>
</evidence>
<dbReference type="GO" id="GO:0016192">
    <property type="term" value="P:vesicle-mediated transport"/>
    <property type="evidence" value="ECO:0007669"/>
    <property type="project" value="UniProtKB-KW"/>
</dbReference>
<evidence type="ECO:0000256" key="14">
    <source>
        <dbReference type="ARBA" id="ARBA00072176"/>
    </source>
</evidence>
<dbReference type="WBParaSite" id="PEQ_0001257101-mRNA-1">
    <property type="protein sequence ID" value="PEQ_0001257101-mRNA-1"/>
    <property type="gene ID" value="PEQ_0001257101"/>
</dbReference>
<dbReference type="SMART" id="SM00177">
    <property type="entry name" value="ARF"/>
    <property type="match status" value="1"/>
</dbReference>
<keyword evidence="16" id="KW-0460">Magnesium</keyword>
<evidence type="ECO:0000256" key="2">
    <source>
        <dbReference type="ARBA" id="ARBA00010290"/>
    </source>
</evidence>
<dbReference type="PROSITE" id="PS51417">
    <property type="entry name" value="ARF"/>
    <property type="match status" value="1"/>
</dbReference>
<keyword evidence="7" id="KW-0931">ER-Golgi transport</keyword>
<evidence type="ECO:0000313" key="18">
    <source>
        <dbReference type="WBParaSite" id="PEQ_0001257101-mRNA-1"/>
    </source>
</evidence>
<comment type="catalytic activity">
    <reaction evidence="12">
        <text>GTP + H2O = GDP + phosphate + H(+)</text>
        <dbReference type="Rhea" id="RHEA:19669"/>
        <dbReference type="ChEBI" id="CHEBI:15377"/>
        <dbReference type="ChEBI" id="CHEBI:15378"/>
        <dbReference type="ChEBI" id="CHEBI:37565"/>
        <dbReference type="ChEBI" id="CHEBI:43474"/>
        <dbReference type="ChEBI" id="CHEBI:58189"/>
        <dbReference type="EC" id="3.6.5.2"/>
    </reaction>
</comment>
<dbReference type="GO" id="GO:0015031">
    <property type="term" value="P:protein transport"/>
    <property type="evidence" value="ECO:0007669"/>
    <property type="project" value="UniProtKB-KW"/>
</dbReference>
<feature type="binding site" evidence="16">
    <location>
        <position position="43"/>
    </location>
    <ligand>
        <name>Mg(2+)</name>
        <dbReference type="ChEBI" id="CHEBI:18420"/>
    </ligand>
</feature>
<dbReference type="GO" id="GO:0003925">
    <property type="term" value="F:G protein activity"/>
    <property type="evidence" value="ECO:0007669"/>
    <property type="project" value="UniProtKB-EC"/>
</dbReference>
<dbReference type="SMART" id="SM00178">
    <property type="entry name" value="SAR"/>
    <property type="match status" value="1"/>
</dbReference>
<evidence type="ECO:0000256" key="15">
    <source>
        <dbReference type="PIRSR" id="PIRSR606689-1"/>
    </source>
</evidence>